<evidence type="ECO:0000256" key="6">
    <source>
        <dbReference type="ARBA" id="ARBA00023136"/>
    </source>
</evidence>
<evidence type="ECO:0000313" key="8">
    <source>
        <dbReference type="EMBL" id="MCO6045731.1"/>
    </source>
</evidence>
<dbReference type="GO" id="GO:0022857">
    <property type="term" value="F:transmembrane transporter activity"/>
    <property type="evidence" value="ECO:0007669"/>
    <property type="project" value="InterPro"/>
</dbReference>
<dbReference type="GO" id="GO:0015031">
    <property type="term" value="P:protein transport"/>
    <property type="evidence" value="ECO:0007669"/>
    <property type="project" value="UniProtKB-KW"/>
</dbReference>
<evidence type="ECO:0000256" key="2">
    <source>
        <dbReference type="ARBA" id="ARBA00005811"/>
    </source>
</evidence>
<protein>
    <submittedName>
        <fullName evidence="8">Biopolymer transporter ExbD</fullName>
    </submittedName>
</protein>
<evidence type="ECO:0000256" key="3">
    <source>
        <dbReference type="ARBA" id="ARBA00022475"/>
    </source>
</evidence>
<keyword evidence="4 7" id="KW-0812">Transmembrane</keyword>
<dbReference type="AlphaFoldDB" id="A0A9X2JHE8"/>
<gene>
    <name evidence="8" type="ORF">NG895_17680</name>
</gene>
<evidence type="ECO:0000256" key="1">
    <source>
        <dbReference type="ARBA" id="ARBA00004162"/>
    </source>
</evidence>
<keyword evidence="7" id="KW-0653">Protein transport</keyword>
<dbReference type="Pfam" id="PF02472">
    <property type="entry name" value="ExbD"/>
    <property type="match status" value="1"/>
</dbReference>
<keyword evidence="3" id="KW-1003">Cell membrane</keyword>
<dbReference type="PANTHER" id="PTHR30558:SF3">
    <property type="entry name" value="BIOPOLYMER TRANSPORT PROTEIN EXBD-RELATED"/>
    <property type="match status" value="1"/>
</dbReference>
<organism evidence="8 9">
    <name type="scientific">Aeoliella straminimaris</name>
    <dbReference type="NCBI Taxonomy" id="2954799"/>
    <lineage>
        <taxon>Bacteria</taxon>
        <taxon>Pseudomonadati</taxon>
        <taxon>Planctomycetota</taxon>
        <taxon>Planctomycetia</taxon>
        <taxon>Pirellulales</taxon>
        <taxon>Lacipirellulaceae</taxon>
        <taxon>Aeoliella</taxon>
    </lineage>
</organism>
<evidence type="ECO:0000313" key="9">
    <source>
        <dbReference type="Proteomes" id="UP001155241"/>
    </source>
</evidence>
<name>A0A9X2JHE8_9BACT</name>
<accession>A0A9X2JHE8</accession>
<dbReference type="Proteomes" id="UP001155241">
    <property type="component" value="Unassembled WGS sequence"/>
</dbReference>
<evidence type="ECO:0000256" key="7">
    <source>
        <dbReference type="RuleBase" id="RU003879"/>
    </source>
</evidence>
<reference evidence="8" key="1">
    <citation type="submission" date="2022-06" db="EMBL/GenBank/DDBJ databases">
        <title>Aeoliella straminimaris, a novel planctomycete from sediments.</title>
        <authorList>
            <person name="Vitorino I.R."/>
            <person name="Lage O.M."/>
        </authorList>
    </citation>
    <scope>NUCLEOTIDE SEQUENCE</scope>
    <source>
        <strain evidence="8">ICT_H6.2</strain>
    </source>
</reference>
<comment type="similarity">
    <text evidence="2 7">Belongs to the ExbD/TolR family.</text>
</comment>
<dbReference type="RefSeq" id="WP_252853844.1">
    <property type="nucleotide sequence ID" value="NZ_JAMXLR010000061.1"/>
</dbReference>
<keyword evidence="6" id="KW-0472">Membrane</keyword>
<evidence type="ECO:0000256" key="5">
    <source>
        <dbReference type="ARBA" id="ARBA00022989"/>
    </source>
</evidence>
<keyword evidence="7" id="KW-0813">Transport</keyword>
<dbReference type="InterPro" id="IPR003400">
    <property type="entry name" value="ExbD"/>
</dbReference>
<comment type="subcellular location">
    <subcellularLocation>
        <location evidence="1">Cell membrane</location>
        <topology evidence="1">Single-pass membrane protein</topology>
    </subcellularLocation>
    <subcellularLocation>
        <location evidence="7">Cell membrane</location>
        <topology evidence="7">Single-pass type II membrane protein</topology>
    </subcellularLocation>
</comment>
<comment type="caution">
    <text evidence="8">The sequence shown here is derived from an EMBL/GenBank/DDBJ whole genome shotgun (WGS) entry which is preliminary data.</text>
</comment>
<dbReference type="EMBL" id="JAMXLR010000061">
    <property type="protein sequence ID" value="MCO6045731.1"/>
    <property type="molecule type" value="Genomic_DNA"/>
</dbReference>
<keyword evidence="9" id="KW-1185">Reference proteome</keyword>
<keyword evidence="5" id="KW-1133">Transmembrane helix</keyword>
<sequence>MSSWRHPRFRQQSGELSMTAMIDVVFLLLIFFVCTASFQAVELVLPSNLLVSSNASVDVPIEPPDDLERIVVEVATGGDGITWRVNDQPCASRAELAELLGAIASVDASLPVVVDCQDAVPLAEAITVYDLARSLGLAKVQFAADAE</sequence>
<proteinExistence type="inferred from homology"/>
<evidence type="ECO:0000256" key="4">
    <source>
        <dbReference type="ARBA" id="ARBA00022692"/>
    </source>
</evidence>
<dbReference type="GO" id="GO:0005886">
    <property type="term" value="C:plasma membrane"/>
    <property type="evidence" value="ECO:0007669"/>
    <property type="project" value="UniProtKB-SubCell"/>
</dbReference>
<dbReference type="PANTHER" id="PTHR30558">
    <property type="entry name" value="EXBD MEMBRANE COMPONENT OF PMF-DRIVEN MACROMOLECULE IMPORT SYSTEM"/>
    <property type="match status" value="1"/>
</dbReference>